<feature type="domain" description="SRCR" evidence="6">
    <location>
        <begin position="141"/>
        <end position="241"/>
    </location>
</feature>
<feature type="disulfide bond" evidence="5">
    <location>
        <begin position="43"/>
        <end position="104"/>
    </location>
</feature>
<keyword evidence="2" id="KW-0677">Repeat</keyword>
<feature type="disulfide bond" evidence="5">
    <location>
        <begin position="210"/>
        <end position="220"/>
    </location>
</feature>
<keyword evidence="4" id="KW-0325">Glycoprotein</keyword>
<keyword evidence="3 5" id="KW-1015">Disulfide bond</keyword>
<dbReference type="PROSITE" id="PS50287">
    <property type="entry name" value="SRCR_2"/>
    <property type="match status" value="3"/>
</dbReference>
<evidence type="ECO:0000256" key="2">
    <source>
        <dbReference type="ARBA" id="ARBA00022737"/>
    </source>
</evidence>
<gene>
    <name evidence="8" type="primary">LOC102814440</name>
</gene>
<feature type="disulfide bond" evidence="5">
    <location>
        <begin position="74"/>
        <end position="84"/>
    </location>
</feature>
<dbReference type="AlphaFoldDB" id="A0A9B0X4B3"/>
<accession>A0A9B0X4B3</accession>
<feature type="non-terminal residue" evidence="8">
    <location>
        <position position="302"/>
    </location>
</feature>
<protein>
    <submittedName>
        <fullName evidence="8">Antigen WC1.1-like</fullName>
    </submittedName>
</protein>
<sequence length="302" mass="32880">YTEVRLMKNGSSQCEGQVEMRISGVWGPLCASHWNMANANVLCRQINCGVAISTPTGASFMGRRDQIWKHRFHCTGAETFLWNCPVTALGIPECPQGNTASVICSGNWTQLLPPCNDSMSNPAGSTASEDKAANCSESRWLRLVNGSSRCDGRVEIYHEGFWGTICDDNWDMNAAQVVCRQLGCGVAINATSSAHFGEGTGPIWLDQLNCTGKESYVWRCKSQGWGQNDCRHKEDAGVICSGMKTKSCPTAASCSDKEKLRLRGGDTMCSGRVEVWHQGSWGTVCDDSWSLAEAEVVCQQLG</sequence>
<dbReference type="SMART" id="SM00202">
    <property type="entry name" value="SR"/>
    <property type="match status" value="2"/>
</dbReference>
<organism evidence="7 8">
    <name type="scientific">Chrysochloris asiatica</name>
    <name type="common">Cape golden mole</name>
    <dbReference type="NCBI Taxonomy" id="185453"/>
    <lineage>
        <taxon>Eukaryota</taxon>
        <taxon>Metazoa</taxon>
        <taxon>Chordata</taxon>
        <taxon>Craniata</taxon>
        <taxon>Vertebrata</taxon>
        <taxon>Euteleostomi</taxon>
        <taxon>Mammalia</taxon>
        <taxon>Eutheria</taxon>
        <taxon>Afrotheria</taxon>
        <taxon>Chrysochloridae</taxon>
        <taxon>Chrysochlorinae</taxon>
        <taxon>Chrysochloris</taxon>
    </lineage>
</organism>
<dbReference type="PRINTS" id="PR00258">
    <property type="entry name" value="SPERACTRCPTR"/>
</dbReference>
<dbReference type="FunFam" id="3.10.250.10:FF:000009">
    <property type="entry name" value="WC1"/>
    <property type="match status" value="1"/>
</dbReference>
<reference evidence="8" key="1">
    <citation type="submission" date="2025-08" db="UniProtKB">
        <authorList>
            <consortium name="RefSeq"/>
        </authorList>
    </citation>
    <scope>IDENTIFICATION</scope>
    <source>
        <tissue evidence="8">Spleen</tissue>
    </source>
</reference>
<dbReference type="Gene3D" id="3.10.250.10">
    <property type="entry name" value="SRCR-like domain"/>
    <property type="match status" value="3"/>
</dbReference>
<feature type="disulfide bond" evidence="5">
    <location>
        <begin position="179"/>
        <end position="240"/>
    </location>
</feature>
<keyword evidence="7" id="KW-1185">Reference proteome</keyword>
<evidence type="ECO:0000313" key="7">
    <source>
        <dbReference type="Proteomes" id="UP000504623"/>
    </source>
</evidence>
<comment type="caution">
    <text evidence="5">Lacks conserved residue(s) required for the propagation of feature annotation.</text>
</comment>
<evidence type="ECO:0000259" key="6">
    <source>
        <dbReference type="PROSITE" id="PS50287"/>
    </source>
</evidence>
<dbReference type="RefSeq" id="XP_006878102.1">
    <property type="nucleotide sequence ID" value="XM_006878040.1"/>
</dbReference>
<feature type="domain" description="SRCR" evidence="6">
    <location>
        <begin position="260"/>
        <end position="302"/>
    </location>
</feature>
<dbReference type="GO" id="GO:0005886">
    <property type="term" value="C:plasma membrane"/>
    <property type="evidence" value="ECO:0007669"/>
    <property type="project" value="TreeGrafter"/>
</dbReference>
<keyword evidence="1" id="KW-0732">Signal</keyword>
<evidence type="ECO:0000256" key="4">
    <source>
        <dbReference type="ARBA" id="ARBA00023180"/>
    </source>
</evidence>
<feature type="domain" description="SRCR" evidence="6">
    <location>
        <begin position="4"/>
        <end position="105"/>
    </location>
</feature>
<dbReference type="SUPFAM" id="SSF56487">
    <property type="entry name" value="SRCR-like"/>
    <property type="match status" value="3"/>
</dbReference>
<feature type="non-terminal residue" evidence="8">
    <location>
        <position position="1"/>
    </location>
</feature>
<dbReference type="GeneID" id="102814440"/>
<evidence type="ECO:0000256" key="3">
    <source>
        <dbReference type="ARBA" id="ARBA00023157"/>
    </source>
</evidence>
<dbReference type="PANTHER" id="PTHR48071">
    <property type="entry name" value="SRCR DOMAIN-CONTAINING PROTEIN"/>
    <property type="match status" value="1"/>
</dbReference>
<dbReference type="GO" id="GO:0031638">
    <property type="term" value="P:zymogen activation"/>
    <property type="evidence" value="ECO:0007669"/>
    <property type="project" value="TreeGrafter"/>
</dbReference>
<dbReference type="InterPro" id="IPR036772">
    <property type="entry name" value="SRCR-like_dom_sf"/>
</dbReference>
<dbReference type="OrthoDB" id="536948at2759"/>
<proteinExistence type="predicted"/>
<dbReference type="GO" id="GO:0004252">
    <property type="term" value="F:serine-type endopeptidase activity"/>
    <property type="evidence" value="ECO:0007669"/>
    <property type="project" value="TreeGrafter"/>
</dbReference>
<dbReference type="Proteomes" id="UP000504623">
    <property type="component" value="Unplaced"/>
</dbReference>
<name>A0A9B0X4B3_CHRAS</name>
<dbReference type="PROSITE" id="PS00420">
    <property type="entry name" value="SRCR_1"/>
    <property type="match status" value="2"/>
</dbReference>
<evidence type="ECO:0000256" key="5">
    <source>
        <dbReference type="PROSITE-ProRule" id="PRU00196"/>
    </source>
</evidence>
<dbReference type="Pfam" id="PF00530">
    <property type="entry name" value="SRCR"/>
    <property type="match status" value="3"/>
</dbReference>
<evidence type="ECO:0000313" key="8">
    <source>
        <dbReference type="RefSeq" id="XP_006878102.1"/>
    </source>
</evidence>
<evidence type="ECO:0000256" key="1">
    <source>
        <dbReference type="ARBA" id="ARBA00022729"/>
    </source>
</evidence>
<feature type="disulfide bond" evidence="5">
    <location>
        <begin position="166"/>
        <end position="230"/>
    </location>
</feature>
<feature type="disulfide bond" evidence="5">
    <location>
        <begin position="30"/>
        <end position="94"/>
    </location>
</feature>
<dbReference type="FunFam" id="3.10.250.10:FF:000004">
    <property type="entry name" value="Scavenger receptor cysteine-rich type 1 protein M130"/>
    <property type="match status" value="1"/>
</dbReference>
<dbReference type="InterPro" id="IPR001190">
    <property type="entry name" value="SRCR"/>
</dbReference>
<dbReference type="PANTHER" id="PTHR48071:SF29">
    <property type="entry name" value="OLFACTORY RECEPTOR 292"/>
    <property type="match status" value="1"/>
</dbReference>